<organism evidence="1 2">
    <name type="scientific">Ambrosiozyma monospora</name>
    <name type="common">Yeast</name>
    <name type="synonym">Endomycopsis monosporus</name>
    <dbReference type="NCBI Taxonomy" id="43982"/>
    <lineage>
        <taxon>Eukaryota</taxon>
        <taxon>Fungi</taxon>
        <taxon>Dikarya</taxon>
        <taxon>Ascomycota</taxon>
        <taxon>Saccharomycotina</taxon>
        <taxon>Pichiomycetes</taxon>
        <taxon>Pichiales</taxon>
        <taxon>Pichiaceae</taxon>
        <taxon>Ambrosiozyma</taxon>
    </lineage>
</organism>
<comment type="caution">
    <text evidence="1">The sequence shown here is derived from an EMBL/GenBank/DDBJ whole genome shotgun (WGS) entry which is preliminary data.</text>
</comment>
<name>A0ACB5T3A0_AMBMO</name>
<evidence type="ECO:0000313" key="2">
    <source>
        <dbReference type="Proteomes" id="UP001165064"/>
    </source>
</evidence>
<proteinExistence type="predicted"/>
<dbReference type="Proteomes" id="UP001165064">
    <property type="component" value="Unassembled WGS sequence"/>
</dbReference>
<keyword evidence="2" id="KW-1185">Reference proteome</keyword>
<accession>A0ACB5T3A0</accession>
<sequence>MGACGSFKKKNAQDFELFNWTLHLFRQKPKVKVDAFEEEPYYEPRAKCQFVVISSFRVVLEMEMKIYTPQTRFLQTFAFEKLAFDFSFIDFPFIKSLIRLNPSRLIVKFCYPKKMEGSICQKLTGITCDAVRAPDLNTMVSQFERLSDVEIVKVPSEFDLAQIKTLLQSTTIRRFSLCTDPDIDFECSSKPESKLLLKKFENKLELHAKYVYDLPTLKFAQRARAPEVAILDSEDPGILSDVQVKHAVLTSPLGDYAPENDKIKHLDLTAETYELIGANFSKLTNLKSFSVGSQKHMGFKDRLLTPSFMLNIATGTLRSLPMSIRALDLSGCQSFLRNPTLYVPETVEFLRCTPDQLATLSIKSTKNVKSLTLKECEWLSEPDPCCNHLPTNINITHLSLEGGIYDTDLYEKQVKRPPLHPRKQGGMTIQKRVKSNSVLVLDGLKILFDEDEDEPLSLLHYYTINYKESHRYNFNYTYYTDRDTFFNIRTRSESVRLEIYEGNGRFIISNG</sequence>
<protein>
    <submittedName>
        <fullName evidence="1">Unnamed protein product</fullName>
    </submittedName>
</protein>
<evidence type="ECO:0000313" key="1">
    <source>
        <dbReference type="EMBL" id="GME80231.1"/>
    </source>
</evidence>
<gene>
    <name evidence="1" type="ORF">Amon02_000435300</name>
</gene>
<dbReference type="EMBL" id="BSXS01002959">
    <property type="protein sequence ID" value="GME80231.1"/>
    <property type="molecule type" value="Genomic_DNA"/>
</dbReference>
<reference evidence="1" key="1">
    <citation type="submission" date="2023-04" db="EMBL/GenBank/DDBJ databases">
        <title>Ambrosiozyma monospora NBRC 10751.</title>
        <authorList>
            <person name="Ichikawa N."/>
            <person name="Sato H."/>
            <person name="Tonouchi N."/>
        </authorList>
    </citation>
    <scope>NUCLEOTIDE SEQUENCE</scope>
    <source>
        <strain evidence="1">NBRC 10751</strain>
    </source>
</reference>